<name>A0A834NM98_VESGE</name>
<evidence type="ECO:0000256" key="1">
    <source>
        <dbReference type="SAM" id="MobiDB-lite"/>
    </source>
</evidence>
<dbReference type="Proteomes" id="UP000617340">
    <property type="component" value="Unassembled WGS sequence"/>
</dbReference>
<evidence type="ECO:0000313" key="3">
    <source>
        <dbReference type="Proteomes" id="UP000617340"/>
    </source>
</evidence>
<keyword evidence="3" id="KW-1185">Reference proteome</keyword>
<feature type="region of interest" description="Disordered" evidence="1">
    <location>
        <begin position="66"/>
        <end position="86"/>
    </location>
</feature>
<organism evidence="2 3">
    <name type="scientific">Vespula germanica</name>
    <name type="common">German yellow jacket</name>
    <name type="synonym">Paravespula germanica</name>
    <dbReference type="NCBI Taxonomy" id="30212"/>
    <lineage>
        <taxon>Eukaryota</taxon>
        <taxon>Metazoa</taxon>
        <taxon>Ecdysozoa</taxon>
        <taxon>Arthropoda</taxon>
        <taxon>Hexapoda</taxon>
        <taxon>Insecta</taxon>
        <taxon>Pterygota</taxon>
        <taxon>Neoptera</taxon>
        <taxon>Endopterygota</taxon>
        <taxon>Hymenoptera</taxon>
        <taxon>Apocrita</taxon>
        <taxon>Aculeata</taxon>
        <taxon>Vespoidea</taxon>
        <taxon>Vespidae</taxon>
        <taxon>Vespinae</taxon>
        <taxon>Vespula</taxon>
    </lineage>
</organism>
<accession>A0A834NM98</accession>
<evidence type="ECO:0000313" key="2">
    <source>
        <dbReference type="EMBL" id="KAF7413927.1"/>
    </source>
</evidence>
<dbReference type="AlphaFoldDB" id="A0A834NM98"/>
<sequence>MDSWERRFLISCIAKSILEGCGTKGERQCRIVFRQGVGVREVRIDRLPIPSGSRALSWEPWLRTIPTGTDPKQASKQATTPAALGSSSTPLAIIRAHLAFMSESSSRGEGDDGRLLAHRLLVDVH</sequence>
<protein>
    <submittedName>
        <fullName evidence="2">Uncharacterized protein</fullName>
    </submittedName>
</protein>
<comment type="caution">
    <text evidence="2">The sequence shown here is derived from an EMBL/GenBank/DDBJ whole genome shotgun (WGS) entry which is preliminary data.</text>
</comment>
<proteinExistence type="predicted"/>
<dbReference type="EMBL" id="JACSDZ010000002">
    <property type="protein sequence ID" value="KAF7413927.1"/>
    <property type="molecule type" value="Genomic_DNA"/>
</dbReference>
<gene>
    <name evidence="2" type="ORF">HZH68_002416</name>
</gene>
<reference evidence="2" key="1">
    <citation type="journal article" date="2020" name="G3 (Bethesda)">
        <title>High-Quality Assemblies for Three Invasive Social Wasps from the &lt;i&gt;Vespula&lt;/i&gt; Genus.</title>
        <authorList>
            <person name="Harrop T.W.R."/>
            <person name="Guhlin J."/>
            <person name="McLaughlin G.M."/>
            <person name="Permina E."/>
            <person name="Stockwell P."/>
            <person name="Gilligan J."/>
            <person name="Le Lec M.F."/>
            <person name="Gruber M.A.M."/>
            <person name="Quinn O."/>
            <person name="Lovegrove M."/>
            <person name="Duncan E.J."/>
            <person name="Remnant E.J."/>
            <person name="Van Eeckhoven J."/>
            <person name="Graham B."/>
            <person name="Knapp R.A."/>
            <person name="Langford K.W."/>
            <person name="Kronenberg Z."/>
            <person name="Press M.O."/>
            <person name="Eacker S.M."/>
            <person name="Wilson-Rankin E.E."/>
            <person name="Purcell J."/>
            <person name="Lester P.J."/>
            <person name="Dearden P.K."/>
        </authorList>
    </citation>
    <scope>NUCLEOTIDE SEQUENCE</scope>
    <source>
        <strain evidence="2">Linc-1</strain>
    </source>
</reference>